<proteinExistence type="predicted"/>
<accession>A0A8H6YQU5</accession>
<protein>
    <submittedName>
        <fullName evidence="2">Uncharacterized protein</fullName>
    </submittedName>
</protein>
<feature type="region of interest" description="Disordered" evidence="1">
    <location>
        <begin position="231"/>
        <end position="256"/>
    </location>
</feature>
<feature type="compositionally biased region" description="Low complexity" evidence="1">
    <location>
        <begin position="653"/>
        <end position="681"/>
    </location>
</feature>
<evidence type="ECO:0000256" key="1">
    <source>
        <dbReference type="SAM" id="MobiDB-lite"/>
    </source>
</evidence>
<dbReference type="EMBL" id="JACAZI010000004">
    <property type="protein sequence ID" value="KAF7362869.1"/>
    <property type="molecule type" value="Genomic_DNA"/>
</dbReference>
<feature type="compositionally biased region" description="Basic and acidic residues" evidence="1">
    <location>
        <begin position="836"/>
        <end position="846"/>
    </location>
</feature>
<organism evidence="2 3">
    <name type="scientific">Mycena venus</name>
    <dbReference type="NCBI Taxonomy" id="2733690"/>
    <lineage>
        <taxon>Eukaryota</taxon>
        <taxon>Fungi</taxon>
        <taxon>Dikarya</taxon>
        <taxon>Basidiomycota</taxon>
        <taxon>Agaricomycotina</taxon>
        <taxon>Agaricomycetes</taxon>
        <taxon>Agaricomycetidae</taxon>
        <taxon>Agaricales</taxon>
        <taxon>Marasmiineae</taxon>
        <taxon>Mycenaceae</taxon>
        <taxon>Mycena</taxon>
    </lineage>
</organism>
<dbReference type="OrthoDB" id="3253416at2759"/>
<reference evidence="2" key="1">
    <citation type="submission" date="2020-05" db="EMBL/GenBank/DDBJ databases">
        <title>Mycena genomes resolve the evolution of fungal bioluminescence.</title>
        <authorList>
            <person name="Tsai I.J."/>
        </authorList>
    </citation>
    <scope>NUCLEOTIDE SEQUENCE</scope>
    <source>
        <strain evidence="2">CCC161011</strain>
    </source>
</reference>
<comment type="caution">
    <text evidence="2">The sequence shown here is derived from an EMBL/GenBank/DDBJ whole genome shotgun (WGS) entry which is preliminary data.</text>
</comment>
<sequence>MSDLVVPCVPDYWPDKKHFRGREAHSADPNGWFFAVFRGRGPGVYTTMEQVNQCLKDFEGGVYVQSSTWDGILAKWKQNCVDTHLHIIDLSPESSAPSTPATRASSTASDAFDASSYASDDSLLSPLAIPSALPFIAATSPSPRLRLPRQHAARLDAAVHAAEAAAQRIAALLVEAETAVRRISAHAEATFGHLQNASAEARFIGQQADQALEALGDARLAAEQALAGGQGAGVQDNHKHVQLSTRRRGRPSGKLTESQKATRALQAAQRKIKKKALYDHVDEFYAIKKKYIADIVKDHDHTEEYATRILSNTTQYKHTREVSLRNAIVHDLHKQARDRGETISLKELATAADEAAHLPRSKEEVARLKAQLQEKRVLARVGLRANNLSAGADSRAIVNRIQDEIMNLHTRTGTRCVALFTRGNVDDQFIPTYAESGGSFDFFIQSLKIAGLDVLRLFEQWSCTQDQAPQRDSVVRLKSEITQTLNSGLHRMTKNKRLKMSYTNFDTDIKLAWKVKLVGWPDDIPFVKPSDLGSSDRVRRICSMVRSSQIHWVYLELDEIAELEADIERRRAAGTLHKARKPRADKGKKHKSTRRHRDDDEDGDEDDEGDASDSDHDDPNESDKDDAPRPTSSTHRTAPAPQSSSYRAPEAPPAQSSSHQAAPSASATATPMTSTSTAPNPLSNMSDADFNRLFPLDFENLDFSNIPTVDFASLVSGFGSGGAASNDVFTIPSGPGLANSAGESLLSAAAMGIVNAWDGISISDPALSAPRPERIHASTTIRFRAPATPNTLPGQKRKKPAGARDGAPAAKRLRQTEGSQGTTGSASEKPKRKARSDKGKPREKAAAARLALENETPEQREARLAAKKAAALRKIQARMA</sequence>
<evidence type="ECO:0000313" key="2">
    <source>
        <dbReference type="EMBL" id="KAF7362869.1"/>
    </source>
</evidence>
<feature type="region of interest" description="Disordered" evidence="1">
    <location>
        <begin position="778"/>
        <end position="865"/>
    </location>
</feature>
<feature type="region of interest" description="Disordered" evidence="1">
    <location>
        <begin position="574"/>
        <end position="684"/>
    </location>
</feature>
<name>A0A8H6YQU5_9AGAR</name>
<keyword evidence="3" id="KW-1185">Reference proteome</keyword>
<evidence type="ECO:0000313" key="3">
    <source>
        <dbReference type="Proteomes" id="UP000620124"/>
    </source>
</evidence>
<feature type="compositionally biased region" description="Basic and acidic residues" evidence="1">
    <location>
        <begin position="613"/>
        <end position="628"/>
    </location>
</feature>
<dbReference type="Proteomes" id="UP000620124">
    <property type="component" value="Unassembled WGS sequence"/>
</dbReference>
<dbReference type="AlphaFoldDB" id="A0A8H6YQU5"/>
<feature type="compositionally biased region" description="Acidic residues" evidence="1">
    <location>
        <begin position="599"/>
        <end position="612"/>
    </location>
</feature>
<feature type="compositionally biased region" description="Polar residues" evidence="1">
    <location>
        <begin position="630"/>
        <end position="646"/>
    </location>
</feature>
<feature type="compositionally biased region" description="Basic residues" evidence="1">
    <location>
        <begin position="577"/>
        <end position="595"/>
    </location>
</feature>
<gene>
    <name evidence="2" type="ORF">MVEN_00636700</name>
</gene>
<feature type="compositionally biased region" description="Polar residues" evidence="1">
    <location>
        <begin position="816"/>
        <end position="826"/>
    </location>
</feature>